<protein>
    <submittedName>
        <fullName evidence="2">Uncharacterized protein</fullName>
    </submittedName>
</protein>
<name>A0A1A9X2B8_9MUSC</name>
<proteinExistence type="predicted"/>
<dbReference type="EnsemblMetazoa" id="GBRI041730-RA">
    <property type="protein sequence ID" value="GBRI041730-PA"/>
    <property type="gene ID" value="GBRI041730"/>
</dbReference>
<dbReference type="AlphaFoldDB" id="A0A1A9X2B8"/>
<feature type="transmembrane region" description="Helical" evidence="1">
    <location>
        <begin position="66"/>
        <end position="88"/>
    </location>
</feature>
<keyword evidence="1" id="KW-0472">Membrane</keyword>
<keyword evidence="1" id="KW-0812">Transmembrane</keyword>
<accession>A0A1A9X2B8</accession>
<dbReference type="Proteomes" id="UP000091820">
    <property type="component" value="Unassembled WGS sequence"/>
</dbReference>
<reference evidence="3" key="1">
    <citation type="submission" date="2014-03" db="EMBL/GenBank/DDBJ databases">
        <authorList>
            <person name="Aksoy S."/>
            <person name="Warren W."/>
            <person name="Wilson R.K."/>
        </authorList>
    </citation>
    <scope>NUCLEOTIDE SEQUENCE [LARGE SCALE GENOMIC DNA]</scope>
    <source>
        <strain evidence="3">IAEA</strain>
    </source>
</reference>
<sequence>MYVTLVKLNFFDTWHVVFFVSFVNNEKLFVALSVLHVFKDVNSSPYTAKVFGNKMLLPLERWIDEVILPIVAIVTVVVVVVVAVNILWVMKYLQVELGCDARYVE</sequence>
<organism evidence="2 3">
    <name type="scientific">Glossina brevipalpis</name>
    <dbReference type="NCBI Taxonomy" id="37001"/>
    <lineage>
        <taxon>Eukaryota</taxon>
        <taxon>Metazoa</taxon>
        <taxon>Ecdysozoa</taxon>
        <taxon>Arthropoda</taxon>
        <taxon>Hexapoda</taxon>
        <taxon>Insecta</taxon>
        <taxon>Pterygota</taxon>
        <taxon>Neoptera</taxon>
        <taxon>Endopterygota</taxon>
        <taxon>Diptera</taxon>
        <taxon>Brachycera</taxon>
        <taxon>Muscomorpha</taxon>
        <taxon>Hippoboscoidea</taxon>
        <taxon>Glossinidae</taxon>
        <taxon>Glossina</taxon>
    </lineage>
</organism>
<evidence type="ECO:0000313" key="3">
    <source>
        <dbReference type="Proteomes" id="UP000091820"/>
    </source>
</evidence>
<evidence type="ECO:0000313" key="2">
    <source>
        <dbReference type="EnsemblMetazoa" id="GBRI041730-PA"/>
    </source>
</evidence>
<dbReference type="VEuPathDB" id="VectorBase:GBRI041730"/>
<keyword evidence="1" id="KW-1133">Transmembrane helix</keyword>
<evidence type="ECO:0000256" key="1">
    <source>
        <dbReference type="SAM" id="Phobius"/>
    </source>
</evidence>
<reference evidence="2" key="2">
    <citation type="submission" date="2020-05" db="UniProtKB">
        <authorList>
            <consortium name="EnsemblMetazoa"/>
        </authorList>
    </citation>
    <scope>IDENTIFICATION</scope>
    <source>
        <strain evidence="2">IAEA</strain>
    </source>
</reference>
<keyword evidence="3" id="KW-1185">Reference proteome</keyword>